<name>A0ACB8Q743_9AGAM</name>
<sequence>MIPSLDEARVRATETLDQDELLLRRLGYKQELRRTFTPLELFGVGFSIIGLFPSIASVLVYAIPNGGPSAMVWGWAVCVIGLLSISLSIAELGSAAPTSGGLYYWTHTFASPRYKNVLAWVVGYSNSVGNIASVASVAWGFSLQLTAAISIASNFSFVATTAQTYGIFIAALVVYGITCSVAVKYIARLQPLYIVLNVLLCLAIIIALPIATPNEFKNSGRYVFGHFENFSGWPDGFAFILSFLAPLWAVGAFDASVHISEEATNASVAVPWALMSATSIASVLGWGIVISIAFNMGTDLQAILNSEIGQPMAVILFNSFGRSGTLAVWIVVVIVQFIMGMDMLTVCSRQIFAFSRDGALPCSRILRRVDVRTRVPIRAVWFSVLVSALLGLLAFAGANAIGTIFSLVVAGQYVAYAIPISTRFLGKNNFKHGPFSLGRMSGPVATFAVLFMAFVLVVFFFPSSPGPMAANMNYTVVVLGGTLSLALSYFYFPKYGGTHWFHGPATTINADEETGGESQSASDKKIQTE</sequence>
<reference evidence="1" key="1">
    <citation type="submission" date="2021-02" db="EMBL/GenBank/DDBJ databases">
        <authorList>
            <consortium name="DOE Joint Genome Institute"/>
            <person name="Ahrendt S."/>
            <person name="Looney B.P."/>
            <person name="Miyauchi S."/>
            <person name="Morin E."/>
            <person name="Drula E."/>
            <person name="Courty P.E."/>
            <person name="Chicoki N."/>
            <person name="Fauchery L."/>
            <person name="Kohler A."/>
            <person name="Kuo A."/>
            <person name="Labutti K."/>
            <person name="Pangilinan J."/>
            <person name="Lipzen A."/>
            <person name="Riley R."/>
            <person name="Andreopoulos W."/>
            <person name="He G."/>
            <person name="Johnson J."/>
            <person name="Barry K.W."/>
            <person name="Grigoriev I.V."/>
            <person name="Nagy L."/>
            <person name="Hibbett D."/>
            <person name="Henrissat B."/>
            <person name="Matheny P.B."/>
            <person name="Labbe J."/>
            <person name="Martin F."/>
        </authorList>
    </citation>
    <scope>NUCLEOTIDE SEQUENCE</scope>
    <source>
        <strain evidence="1">EC-137</strain>
    </source>
</reference>
<organism evidence="1 2">
    <name type="scientific">Vararia minispora EC-137</name>
    <dbReference type="NCBI Taxonomy" id="1314806"/>
    <lineage>
        <taxon>Eukaryota</taxon>
        <taxon>Fungi</taxon>
        <taxon>Dikarya</taxon>
        <taxon>Basidiomycota</taxon>
        <taxon>Agaricomycotina</taxon>
        <taxon>Agaricomycetes</taxon>
        <taxon>Russulales</taxon>
        <taxon>Lachnocladiaceae</taxon>
        <taxon>Vararia</taxon>
    </lineage>
</organism>
<dbReference type="EMBL" id="MU273873">
    <property type="protein sequence ID" value="KAI0027596.1"/>
    <property type="molecule type" value="Genomic_DNA"/>
</dbReference>
<evidence type="ECO:0000313" key="1">
    <source>
        <dbReference type="EMBL" id="KAI0027596.1"/>
    </source>
</evidence>
<gene>
    <name evidence="1" type="ORF">K488DRAFT_61021</name>
</gene>
<protein>
    <submittedName>
        <fullName evidence="1">Amino acid/polyamine transporter I</fullName>
    </submittedName>
</protein>
<reference evidence="1" key="2">
    <citation type="journal article" date="2022" name="New Phytol.">
        <title>Evolutionary transition to the ectomycorrhizal habit in the genomes of a hyperdiverse lineage of mushroom-forming fungi.</title>
        <authorList>
            <person name="Looney B."/>
            <person name="Miyauchi S."/>
            <person name="Morin E."/>
            <person name="Drula E."/>
            <person name="Courty P.E."/>
            <person name="Kohler A."/>
            <person name="Kuo A."/>
            <person name="LaButti K."/>
            <person name="Pangilinan J."/>
            <person name="Lipzen A."/>
            <person name="Riley R."/>
            <person name="Andreopoulos W."/>
            <person name="He G."/>
            <person name="Johnson J."/>
            <person name="Nolan M."/>
            <person name="Tritt A."/>
            <person name="Barry K.W."/>
            <person name="Grigoriev I.V."/>
            <person name="Nagy L.G."/>
            <person name="Hibbett D."/>
            <person name="Henrissat B."/>
            <person name="Matheny P.B."/>
            <person name="Labbe J."/>
            <person name="Martin F.M."/>
        </authorList>
    </citation>
    <scope>NUCLEOTIDE SEQUENCE</scope>
    <source>
        <strain evidence="1">EC-137</strain>
    </source>
</reference>
<proteinExistence type="predicted"/>
<keyword evidence="2" id="KW-1185">Reference proteome</keyword>
<evidence type="ECO:0000313" key="2">
    <source>
        <dbReference type="Proteomes" id="UP000814128"/>
    </source>
</evidence>
<dbReference type="Proteomes" id="UP000814128">
    <property type="component" value="Unassembled WGS sequence"/>
</dbReference>
<comment type="caution">
    <text evidence="1">The sequence shown here is derived from an EMBL/GenBank/DDBJ whole genome shotgun (WGS) entry which is preliminary data.</text>
</comment>
<accession>A0ACB8Q743</accession>